<dbReference type="InterPro" id="IPR000182">
    <property type="entry name" value="GNAT_dom"/>
</dbReference>
<dbReference type="InterPro" id="IPR050832">
    <property type="entry name" value="Bact_Acetyltransf"/>
</dbReference>
<dbReference type="EMBL" id="CP073587">
    <property type="protein sequence ID" value="QUN06546.1"/>
    <property type="molecule type" value="Genomic_DNA"/>
</dbReference>
<evidence type="ECO:0000256" key="2">
    <source>
        <dbReference type="ARBA" id="ARBA00023315"/>
    </source>
</evidence>
<dbReference type="Gene3D" id="3.40.630.30">
    <property type="match status" value="1"/>
</dbReference>
<name>A0ABX7YWK7_9GAMM</name>
<keyword evidence="2" id="KW-0012">Acyltransferase</keyword>
<dbReference type="SUPFAM" id="SSF55729">
    <property type="entry name" value="Acyl-CoA N-acyltransferases (Nat)"/>
    <property type="match status" value="1"/>
</dbReference>
<dbReference type="Pfam" id="PF13673">
    <property type="entry name" value="Acetyltransf_10"/>
    <property type="match status" value="1"/>
</dbReference>
<dbReference type="CDD" id="cd04301">
    <property type="entry name" value="NAT_SF"/>
    <property type="match status" value="1"/>
</dbReference>
<proteinExistence type="predicted"/>
<gene>
    <name evidence="4" type="ORF">KDN34_03555</name>
</gene>
<dbReference type="Proteomes" id="UP000679575">
    <property type="component" value="Chromosome"/>
</dbReference>
<feature type="domain" description="N-acetyltransferase" evidence="3">
    <location>
        <begin position="1"/>
        <end position="153"/>
    </location>
</feature>
<accession>A0ABX7YWK7</accession>
<evidence type="ECO:0000313" key="4">
    <source>
        <dbReference type="EMBL" id="QUN06546.1"/>
    </source>
</evidence>
<keyword evidence="5" id="KW-1185">Reference proteome</keyword>
<dbReference type="PANTHER" id="PTHR43877:SF2">
    <property type="entry name" value="AMINOALKYLPHOSPHONATE N-ACETYLTRANSFERASE-RELATED"/>
    <property type="match status" value="1"/>
</dbReference>
<dbReference type="RefSeq" id="WP_212595560.1">
    <property type="nucleotide sequence ID" value="NZ_CP073587.1"/>
</dbReference>
<dbReference type="InterPro" id="IPR016181">
    <property type="entry name" value="Acyl_CoA_acyltransferase"/>
</dbReference>
<dbReference type="PROSITE" id="PS51186">
    <property type="entry name" value="GNAT"/>
    <property type="match status" value="1"/>
</dbReference>
<protein>
    <submittedName>
        <fullName evidence="4">GNAT family N-acetyltransferase</fullName>
    </submittedName>
</protein>
<sequence length="153" mass="17329">MPIRAAKVHDAEALWELRNQAILAGCRGYYPAAVLSRWTDGAMPQGFAQMVAGEFYLLQLQQEIVACGMLDVTNHKVEALFVKPDTMGKGYGRQMLNHLEQQAFALNIRKLVLESSLNAVTFYQRCGWRSLGHARYHSPKGITLDCMRMEKRL</sequence>
<organism evidence="4 5">
    <name type="scientific">Shewanella yunxiaonensis</name>
    <dbReference type="NCBI Taxonomy" id="2829809"/>
    <lineage>
        <taxon>Bacteria</taxon>
        <taxon>Pseudomonadati</taxon>
        <taxon>Pseudomonadota</taxon>
        <taxon>Gammaproteobacteria</taxon>
        <taxon>Alteromonadales</taxon>
        <taxon>Shewanellaceae</taxon>
        <taxon>Shewanella</taxon>
    </lineage>
</organism>
<evidence type="ECO:0000313" key="5">
    <source>
        <dbReference type="Proteomes" id="UP000679575"/>
    </source>
</evidence>
<evidence type="ECO:0000256" key="1">
    <source>
        <dbReference type="ARBA" id="ARBA00022679"/>
    </source>
</evidence>
<evidence type="ECO:0000259" key="3">
    <source>
        <dbReference type="PROSITE" id="PS51186"/>
    </source>
</evidence>
<keyword evidence="1" id="KW-0808">Transferase</keyword>
<reference evidence="4 5" key="1">
    <citation type="submission" date="2021-04" db="EMBL/GenBank/DDBJ databases">
        <title>Novel species identification of genus Shewanella.</title>
        <authorList>
            <person name="Liu G."/>
        </authorList>
    </citation>
    <scope>NUCLEOTIDE SEQUENCE [LARGE SCALE GENOMIC DNA]</scope>
    <source>
        <strain evidence="4 5">FJAT-54481</strain>
    </source>
</reference>
<dbReference type="PANTHER" id="PTHR43877">
    <property type="entry name" value="AMINOALKYLPHOSPHONATE N-ACETYLTRANSFERASE-RELATED-RELATED"/>
    <property type="match status" value="1"/>
</dbReference>